<dbReference type="PANTHER" id="PTHR28366">
    <property type="entry name" value="CHROMOSOME 1 OPEN READING FRAME 131"/>
    <property type="match status" value="1"/>
</dbReference>
<dbReference type="InterPro" id="IPR027973">
    <property type="entry name" value="FSAF1-like"/>
</dbReference>
<comment type="caution">
    <text evidence="2">The sequence shown here is derived from an EMBL/GenBank/DDBJ whole genome shotgun (WGS) entry which is preliminary data.</text>
</comment>
<accession>A0ABN9ANQ5</accession>
<name>A0ABN9ANQ5_9NEOB</name>
<sequence length="271" mass="30778">MSATMAEREREGHVQDQLDSVLSNLYDFGDDFEPSKVTISESEEGAPLAIKTKEVNGSGEHPLPILEIHSSRRGKKNPSFFFNAIKDELSSQPKGTDIPSSSVSKSHVEVVTFVSRKDKKQAKSGEVQDRDSKIIIDSKEEENNPTFDFEKVRLEVHKFGITGFKKEKQRKFEQERAIMLGAKPPKREYVNYKVFQEKIKEQEQTKERSLTENITEPVRKKQKQGQNVRRSRKGKGSSGFVPDGQVGRFRNGALILSSKDIHKIKQSKISK</sequence>
<dbReference type="PANTHER" id="PTHR28366:SF1">
    <property type="entry name" value="CHROMOSOME 1 OPEN READING FRAME 131"/>
    <property type="match status" value="1"/>
</dbReference>
<gene>
    <name evidence="2" type="ORF">SPARVUS_LOCUS1096219</name>
</gene>
<organism evidence="2 3">
    <name type="scientific">Staurois parvus</name>
    <dbReference type="NCBI Taxonomy" id="386267"/>
    <lineage>
        <taxon>Eukaryota</taxon>
        <taxon>Metazoa</taxon>
        <taxon>Chordata</taxon>
        <taxon>Craniata</taxon>
        <taxon>Vertebrata</taxon>
        <taxon>Euteleostomi</taxon>
        <taxon>Amphibia</taxon>
        <taxon>Batrachia</taxon>
        <taxon>Anura</taxon>
        <taxon>Neobatrachia</taxon>
        <taxon>Ranoidea</taxon>
        <taxon>Ranidae</taxon>
        <taxon>Staurois</taxon>
    </lineage>
</organism>
<dbReference type="Pfam" id="PF15375">
    <property type="entry name" value="FSAF1"/>
    <property type="match status" value="1"/>
</dbReference>
<protein>
    <submittedName>
        <fullName evidence="2">Uncharacterized protein</fullName>
    </submittedName>
</protein>
<dbReference type="InterPro" id="IPR052852">
    <property type="entry name" value="SSU_Processome_Comp"/>
</dbReference>
<evidence type="ECO:0000256" key="1">
    <source>
        <dbReference type="SAM" id="MobiDB-lite"/>
    </source>
</evidence>
<evidence type="ECO:0000313" key="2">
    <source>
        <dbReference type="EMBL" id="CAI9536835.1"/>
    </source>
</evidence>
<proteinExistence type="predicted"/>
<keyword evidence="3" id="KW-1185">Reference proteome</keyword>
<dbReference type="Proteomes" id="UP001162483">
    <property type="component" value="Unassembled WGS sequence"/>
</dbReference>
<feature type="region of interest" description="Disordered" evidence="1">
    <location>
        <begin position="202"/>
        <end position="246"/>
    </location>
</feature>
<evidence type="ECO:0000313" key="3">
    <source>
        <dbReference type="Proteomes" id="UP001162483"/>
    </source>
</evidence>
<reference evidence="2" key="1">
    <citation type="submission" date="2023-05" db="EMBL/GenBank/DDBJ databases">
        <authorList>
            <person name="Stuckert A."/>
        </authorList>
    </citation>
    <scope>NUCLEOTIDE SEQUENCE</scope>
</reference>
<dbReference type="EMBL" id="CATNWA010000405">
    <property type="protein sequence ID" value="CAI9536835.1"/>
    <property type="molecule type" value="Genomic_DNA"/>
</dbReference>